<dbReference type="KEGG" id="mss:MSU_0742"/>
<protein>
    <submittedName>
        <fullName evidence="2">Uncharacterized protein</fullName>
    </submittedName>
</protein>
<evidence type="ECO:0000313" key="3">
    <source>
        <dbReference type="Proteomes" id="UP000007484"/>
    </source>
</evidence>
<dbReference type="EMBL" id="CP002525">
    <property type="protein sequence ID" value="ADX98267.1"/>
    <property type="molecule type" value="Genomic_DNA"/>
</dbReference>
<accession>F0QRZ7</accession>
<feature type="compositionally biased region" description="Polar residues" evidence="1">
    <location>
        <begin position="221"/>
        <end position="230"/>
    </location>
</feature>
<dbReference type="STRING" id="768700.MSU_0742"/>
<dbReference type="HOGENOM" id="CLU_088914_0_0_14"/>
<gene>
    <name evidence="2" type="ordered locus">MSU_0742</name>
</gene>
<evidence type="ECO:0000313" key="2">
    <source>
        <dbReference type="EMBL" id="ADX98267.1"/>
    </source>
</evidence>
<organism evidence="2 3">
    <name type="scientific">Mycoplasma suis (strain Illinois)</name>
    <dbReference type="NCBI Taxonomy" id="768700"/>
    <lineage>
        <taxon>Bacteria</taxon>
        <taxon>Bacillati</taxon>
        <taxon>Mycoplasmatota</taxon>
        <taxon>Mollicutes</taxon>
        <taxon>Mycoplasmataceae</taxon>
        <taxon>Mycoplasma</taxon>
    </lineage>
</organism>
<sequence>MRHHRGGGALVSVVGSEYINSGQISTKIQSAFETFVGWFKPTNTEPSPQQEETQSNGNFLENLSEKFQTVKGWFTTIFQSIKKIIEAEKKFFSKFLESSGQQQVQREPSSSNDLKIDWRDFFSGLWVLWGFAYRDIFRIEFGSFFYLLFGTFIDFEKIKEEINKRNKPEEQEGKKSWIEIITLGFENIGTRSQKGIKNLLLFLFELNKVGQEQRKSGRIKNAQSQSQPNNEKSKDPRIHITWENMKWFGYGSDWVTDEEQQSQK</sequence>
<dbReference type="RefSeq" id="WP_013610104.1">
    <property type="nucleotide sequence ID" value="NC_015155.1"/>
</dbReference>
<proteinExistence type="predicted"/>
<name>F0QRZ7_MYCSL</name>
<dbReference type="Proteomes" id="UP000007484">
    <property type="component" value="Chromosome"/>
</dbReference>
<feature type="region of interest" description="Disordered" evidence="1">
    <location>
        <begin position="215"/>
        <end position="236"/>
    </location>
</feature>
<keyword evidence="3" id="KW-1185">Reference proteome</keyword>
<reference evidence="2 3" key="1">
    <citation type="journal article" date="2011" name="J. Bacteriol.">
        <title>Complete genome sequences of two hemotropic Mycoplasmas, Mycoplasma haemofelis strain Ohio2 and Mycoplasma suis strain Illinois.</title>
        <authorList>
            <person name="Messick J.B."/>
            <person name="Santos A.P."/>
            <person name="Guimaraes A.M."/>
        </authorList>
    </citation>
    <scope>NUCLEOTIDE SEQUENCE [LARGE SCALE GENOMIC DNA]</scope>
    <source>
        <strain evidence="2 3">Illinois</strain>
    </source>
</reference>
<evidence type="ECO:0000256" key="1">
    <source>
        <dbReference type="SAM" id="MobiDB-lite"/>
    </source>
</evidence>
<dbReference type="AlphaFoldDB" id="F0QRZ7"/>